<comment type="caution">
    <text evidence="6">Lacks conserved residue(s) required for the propagation of feature annotation.</text>
</comment>
<dbReference type="InterPro" id="IPR018186">
    <property type="entry name" value="TF_T-box_CS"/>
</dbReference>
<dbReference type="CTD" id="58042"/>
<keyword evidence="5 6" id="KW-0539">Nucleus</keyword>
<reference evidence="9" key="1">
    <citation type="journal article" date="2016" name="Nat. Commun.">
        <title>The channel catfish genome sequence provides insights into the evolution of scale formation in teleosts.</title>
        <authorList>
            <person name="Liu Z."/>
            <person name="Liu S."/>
            <person name="Yao J."/>
            <person name="Bao L."/>
            <person name="Zhang J."/>
            <person name="Li Y."/>
            <person name="Jiang C."/>
            <person name="Sun L."/>
            <person name="Wang R."/>
            <person name="Zhang Y."/>
            <person name="Zhou T."/>
            <person name="Zeng Q."/>
            <person name="Fu Q."/>
            <person name="Gao S."/>
            <person name="Li N."/>
            <person name="Koren S."/>
            <person name="Jiang Y."/>
            <person name="Zimin A."/>
            <person name="Xu P."/>
            <person name="Phillippy A.M."/>
            <person name="Geng X."/>
            <person name="Song L."/>
            <person name="Sun F."/>
            <person name="Li C."/>
            <person name="Wang X."/>
            <person name="Chen A."/>
            <person name="Jin Y."/>
            <person name="Yuan Z."/>
            <person name="Yang Y."/>
            <person name="Tan S."/>
            <person name="Peatman E."/>
            <person name="Lu J."/>
            <person name="Qin Z."/>
            <person name="Dunham R."/>
            <person name="Li Z."/>
            <person name="Sonstegard T."/>
            <person name="Feng J."/>
            <person name="Danzmann R.G."/>
            <person name="Schroeder S."/>
            <person name="Scheffler B."/>
            <person name="Duke M.V."/>
            <person name="Ballard L."/>
            <person name="Kucuktas H."/>
            <person name="Kaltenboeck L."/>
            <person name="Liu H."/>
            <person name="Armbruster J."/>
            <person name="Xie Y."/>
            <person name="Kirby M.L."/>
            <person name="Tian Y."/>
            <person name="Flanagan M.E."/>
            <person name="Mu W."/>
            <person name="Waldbieser G.C."/>
        </authorList>
    </citation>
    <scope>NUCLEOTIDE SEQUENCE [LARGE SCALE GENOMIC DNA]</scope>
    <source>
        <strain evidence="9">SDA103</strain>
    </source>
</reference>
<feature type="region of interest" description="Disordered" evidence="7">
    <location>
        <begin position="29"/>
        <end position="87"/>
    </location>
</feature>
<dbReference type="GO" id="GO:0045893">
    <property type="term" value="P:positive regulation of DNA-templated transcription"/>
    <property type="evidence" value="ECO:0007669"/>
    <property type="project" value="InterPro"/>
</dbReference>
<proteinExistence type="predicted"/>
<feature type="region of interest" description="Disordered" evidence="7">
    <location>
        <begin position="588"/>
        <end position="653"/>
    </location>
</feature>
<dbReference type="GO" id="GO:0021902">
    <property type="term" value="P:commitment of neuronal cell to specific neuron type in forebrain"/>
    <property type="evidence" value="ECO:0007669"/>
    <property type="project" value="TreeGrafter"/>
</dbReference>
<dbReference type="OrthoDB" id="7442607at2759"/>
<dbReference type="GO" id="GO:0060429">
    <property type="term" value="P:epithelium development"/>
    <property type="evidence" value="ECO:0007669"/>
    <property type="project" value="UniProtKB-ARBA"/>
</dbReference>
<dbReference type="GO" id="GO:0000785">
    <property type="term" value="C:chromatin"/>
    <property type="evidence" value="ECO:0007669"/>
    <property type="project" value="TreeGrafter"/>
</dbReference>
<dbReference type="PROSITE" id="PS01283">
    <property type="entry name" value="TBOX_1"/>
    <property type="match status" value="1"/>
</dbReference>
<dbReference type="InterPro" id="IPR001699">
    <property type="entry name" value="TF_T-box"/>
</dbReference>
<dbReference type="GeneID" id="108266223"/>
<keyword evidence="9" id="KW-1185">Reference proteome</keyword>
<evidence type="ECO:0000256" key="2">
    <source>
        <dbReference type="ARBA" id="ARBA00023015"/>
    </source>
</evidence>
<dbReference type="SMART" id="SM00425">
    <property type="entry name" value="TBOX"/>
    <property type="match status" value="1"/>
</dbReference>
<dbReference type="InterPro" id="IPR032385">
    <property type="entry name" value="T-box_assoc"/>
</dbReference>
<dbReference type="Pfam" id="PF00907">
    <property type="entry name" value="T-box"/>
    <property type="match status" value="1"/>
</dbReference>
<dbReference type="GO" id="GO:0001708">
    <property type="term" value="P:cell fate specification"/>
    <property type="evidence" value="ECO:0007669"/>
    <property type="project" value="TreeGrafter"/>
</dbReference>
<evidence type="ECO:0000256" key="4">
    <source>
        <dbReference type="ARBA" id="ARBA00023163"/>
    </source>
</evidence>
<feature type="compositionally biased region" description="Polar residues" evidence="7">
    <location>
        <begin position="640"/>
        <end position="651"/>
    </location>
</feature>
<dbReference type="SUPFAM" id="SSF49417">
    <property type="entry name" value="p53-like transcription factors"/>
    <property type="match status" value="1"/>
</dbReference>
<evidence type="ECO:0000256" key="6">
    <source>
        <dbReference type="PROSITE-ProRule" id="PRU00201"/>
    </source>
</evidence>
<name>A0A2D0R2G4_ICTPU</name>
<dbReference type="PROSITE" id="PS50252">
    <property type="entry name" value="TBOX_3"/>
    <property type="match status" value="1"/>
</dbReference>
<dbReference type="InterPro" id="IPR036960">
    <property type="entry name" value="T-box_sf"/>
</dbReference>
<dbReference type="RefSeq" id="XP_017324754.1">
    <property type="nucleotide sequence ID" value="XM_017469265.3"/>
</dbReference>
<dbReference type="GO" id="GO:0005634">
    <property type="term" value="C:nucleus"/>
    <property type="evidence" value="ECO:0007669"/>
    <property type="project" value="UniProtKB-SubCell"/>
</dbReference>
<dbReference type="PRINTS" id="PR00937">
    <property type="entry name" value="TBOX"/>
</dbReference>
<gene>
    <name evidence="10" type="primary">tbr1b</name>
</gene>
<dbReference type="STRING" id="7998.ENSIPUP00000021568"/>
<dbReference type="GO" id="GO:0010975">
    <property type="term" value="P:regulation of neuron projection development"/>
    <property type="evidence" value="ECO:0007669"/>
    <property type="project" value="TreeGrafter"/>
</dbReference>
<keyword evidence="3 6" id="KW-0238">DNA-binding</keyword>
<evidence type="ECO:0000313" key="10">
    <source>
        <dbReference type="RefSeq" id="XP_017324754.1"/>
    </source>
</evidence>
<dbReference type="GO" id="GO:0000981">
    <property type="term" value="F:DNA-binding transcription factor activity, RNA polymerase II-specific"/>
    <property type="evidence" value="ECO:0007669"/>
    <property type="project" value="TreeGrafter"/>
</dbReference>
<dbReference type="KEGG" id="ipu:108266223"/>
<evidence type="ECO:0000256" key="5">
    <source>
        <dbReference type="ARBA" id="ARBA00023242"/>
    </source>
</evidence>
<dbReference type="InterPro" id="IPR046360">
    <property type="entry name" value="T-box_DNA-bd"/>
</dbReference>
<feature type="domain" description="T-box" evidence="8">
    <location>
        <begin position="208"/>
        <end position="393"/>
    </location>
</feature>
<dbReference type="Proteomes" id="UP000221080">
    <property type="component" value="Chromosome 6"/>
</dbReference>
<evidence type="ECO:0000256" key="3">
    <source>
        <dbReference type="ARBA" id="ARBA00023125"/>
    </source>
</evidence>
<comment type="subcellular location">
    <subcellularLocation>
        <location evidence="1 6">Nucleus</location>
    </subcellularLocation>
</comment>
<keyword evidence="2" id="KW-0805">Transcription regulation</keyword>
<protein>
    <submittedName>
        <fullName evidence="10">T-box brain protein 1b</fullName>
    </submittedName>
</protein>
<keyword evidence="4" id="KW-0804">Transcription</keyword>
<feature type="compositionally biased region" description="Low complexity" evidence="7">
    <location>
        <begin position="617"/>
        <end position="627"/>
    </location>
</feature>
<dbReference type="PANTHER" id="PTHR11267:SF88">
    <property type="entry name" value="T-BOX BRAIN PROTEIN 1"/>
    <property type="match status" value="1"/>
</dbReference>
<dbReference type="InterPro" id="IPR008967">
    <property type="entry name" value="p53-like_TF_DNA-bd_sf"/>
</dbReference>
<dbReference type="AlphaFoldDB" id="A0A2D0R2G4"/>
<dbReference type="GO" id="GO:0009653">
    <property type="term" value="P:anatomical structure morphogenesis"/>
    <property type="evidence" value="ECO:0007669"/>
    <property type="project" value="UniProtKB-ARBA"/>
</dbReference>
<sequence>MQLEHCISPALALSKKCLSVGSGYPNSEGSDLALHGHPITSARDNLERSSPLKKNSAGMTNQSEADNFADSKDSSGDVQRGKLSPALDGVADIRHNFDGSAGERYLLSQSSQTQPLAASPAAMFPYPSQHGPAHPAFSIGSPSRYMAHHPVITNGAYNSLLSNTSPQGYASAGYPYAQQYGHAYQGAAFYQFSSAQAGLIPGKAQIYLCNRALWLKFHRHQTEMIITKQGRRMFPFLSFNISGLDPTAHYNIFVDVILADANHWRFQGGKWVPCGKADTNVTGNRVYMHPDSPNTGAHWMRQEISFGKLKLTNNKGASNNTGQMVVLQSLHKYQPRLHVVQVNEDGTEDTSQPGRVQTFTFPETQFIAVTAYQNTDITQLKIDHNPFAKGFRDNYDTVYTGCDIDRLTPSPGESPRSQLMPSARYAAMPGSFLQDQFVSSYAKSRFHPGVGGAPGTDRGVPLGNSLLSPQQTDETAVGSPQRWFVTPANNRLDFAASAYDAAAAADLAGNAATLLSYAAAGVKTLPLPAAGCSNRALGYYGEATAWGARTPPQYCGKSGAVLPCWPSNSVPGRAAAAGYLVGLDEGDPAAPERSPLGANDDAKPKDLSESSWIETPSSIKSIDSSDSGIFEQAKRRRISPSATPVSETASPLKSEMLTPRECEKNCSKDIGYYSFYSHS</sequence>
<reference evidence="10" key="2">
    <citation type="submission" date="2025-08" db="UniProtKB">
        <authorList>
            <consortium name="RefSeq"/>
        </authorList>
    </citation>
    <scope>IDENTIFICATION</scope>
    <source>
        <tissue evidence="10">Blood</tissue>
    </source>
</reference>
<accession>A0A2D0R2G4</accession>
<organism evidence="9 10">
    <name type="scientific">Ictalurus punctatus</name>
    <name type="common">Channel catfish</name>
    <name type="synonym">Silurus punctatus</name>
    <dbReference type="NCBI Taxonomy" id="7998"/>
    <lineage>
        <taxon>Eukaryota</taxon>
        <taxon>Metazoa</taxon>
        <taxon>Chordata</taxon>
        <taxon>Craniata</taxon>
        <taxon>Vertebrata</taxon>
        <taxon>Euteleostomi</taxon>
        <taxon>Actinopterygii</taxon>
        <taxon>Neopterygii</taxon>
        <taxon>Teleostei</taxon>
        <taxon>Ostariophysi</taxon>
        <taxon>Siluriformes</taxon>
        <taxon>Ictaluridae</taxon>
        <taxon>Ictalurus</taxon>
    </lineage>
</organism>
<dbReference type="GO" id="GO:0000978">
    <property type="term" value="F:RNA polymerase II cis-regulatory region sequence-specific DNA binding"/>
    <property type="evidence" value="ECO:0007669"/>
    <property type="project" value="InterPro"/>
</dbReference>
<dbReference type="Pfam" id="PF16176">
    <property type="entry name" value="T-box_assoc"/>
    <property type="match status" value="1"/>
</dbReference>
<evidence type="ECO:0000313" key="9">
    <source>
        <dbReference type="Proteomes" id="UP000221080"/>
    </source>
</evidence>
<evidence type="ECO:0000256" key="7">
    <source>
        <dbReference type="SAM" id="MobiDB-lite"/>
    </source>
</evidence>
<evidence type="ECO:0000256" key="1">
    <source>
        <dbReference type="ARBA" id="ARBA00004123"/>
    </source>
</evidence>
<evidence type="ECO:0000259" key="8">
    <source>
        <dbReference type="PROSITE" id="PS50252"/>
    </source>
</evidence>
<dbReference type="PANTHER" id="PTHR11267">
    <property type="entry name" value="T-BOX PROTEIN-RELATED"/>
    <property type="match status" value="1"/>
</dbReference>
<dbReference type="FunFam" id="2.60.40.820:FF:000004">
    <property type="entry name" value="T-box, brain 1"/>
    <property type="match status" value="1"/>
</dbReference>
<dbReference type="Gene3D" id="2.60.40.820">
    <property type="entry name" value="Transcription factor, T-box"/>
    <property type="match status" value="1"/>
</dbReference>
<dbReference type="PROSITE" id="PS01264">
    <property type="entry name" value="TBOX_2"/>
    <property type="match status" value="1"/>
</dbReference>